<dbReference type="InterPro" id="IPR011333">
    <property type="entry name" value="SKP1/BTB/POZ_sf"/>
</dbReference>
<feature type="repeat" description="ANK" evidence="4">
    <location>
        <begin position="541"/>
        <end position="573"/>
    </location>
</feature>
<dbReference type="Gene3D" id="3.30.40.10">
    <property type="entry name" value="Zinc/RING finger domain, C3HC4 (zinc finger)"/>
    <property type="match status" value="1"/>
</dbReference>
<dbReference type="InterPro" id="IPR011011">
    <property type="entry name" value="Znf_FYVE_PHD"/>
</dbReference>
<feature type="repeat" description="ANK" evidence="4">
    <location>
        <begin position="869"/>
        <end position="901"/>
    </location>
</feature>
<dbReference type="Pfam" id="PF00023">
    <property type="entry name" value="Ank"/>
    <property type="match status" value="1"/>
</dbReference>
<reference evidence="9" key="2">
    <citation type="submission" date="2020-05" db="UniProtKB">
        <authorList>
            <consortium name="Ensembl"/>
        </authorList>
    </citation>
    <scope>IDENTIFICATION</scope>
</reference>
<dbReference type="FunFam" id="3.30.40.10:FF:000104">
    <property type="entry name" value="Ankyrin repeat and FYVE domain-containing 1"/>
    <property type="match status" value="1"/>
</dbReference>
<organism evidence="9">
    <name type="scientific">Xenopus tropicalis</name>
    <name type="common">Western clawed frog</name>
    <name type="synonym">Silurana tropicalis</name>
    <dbReference type="NCBI Taxonomy" id="8364"/>
    <lineage>
        <taxon>Eukaryota</taxon>
        <taxon>Metazoa</taxon>
        <taxon>Chordata</taxon>
        <taxon>Craniata</taxon>
        <taxon>Vertebrata</taxon>
        <taxon>Euteleostomi</taxon>
        <taxon>Amphibia</taxon>
        <taxon>Batrachia</taxon>
        <taxon>Anura</taxon>
        <taxon>Pipoidea</taxon>
        <taxon>Pipidae</taxon>
        <taxon>Xenopodinae</taxon>
        <taxon>Xenopus</taxon>
        <taxon>Silurana</taxon>
    </lineage>
</organism>
<evidence type="ECO:0000256" key="5">
    <source>
        <dbReference type="PROSITE-ProRule" id="PRU00091"/>
    </source>
</evidence>
<feature type="coiled-coil region" evidence="6">
    <location>
        <begin position="6"/>
        <end position="40"/>
    </location>
</feature>
<dbReference type="Pfam" id="PF12796">
    <property type="entry name" value="Ank_2"/>
    <property type="match status" value="5"/>
</dbReference>
<dbReference type="InterPro" id="IPR049764">
    <property type="entry name" value="ANFY1_FYVE"/>
</dbReference>
<evidence type="ECO:0000259" key="7">
    <source>
        <dbReference type="PROSITE" id="PS50097"/>
    </source>
</evidence>
<dbReference type="InterPro" id="IPR002110">
    <property type="entry name" value="Ankyrin_rpt"/>
</dbReference>
<proteinExistence type="predicted"/>
<feature type="domain" description="FYVE-type" evidence="8">
    <location>
        <begin position="1031"/>
        <end position="1091"/>
    </location>
</feature>
<dbReference type="SMART" id="SM00248">
    <property type="entry name" value="ANK"/>
    <property type="match status" value="20"/>
</dbReference>
<dbReference type="Pfam" id="PF01363">
    <property type="entry name" value="FYVE"/>
    <property type="match status" value="1"/>
</dbReference>
<dbReference type="CDD" id="cd15728">
    <property type="entry name" value="FYVE_ANFY1"/>
    <property type="match status" value="1"/>
</dbReference>
<reference evidence="9" key="1">
    <citation type="journal article" date="2010" name="Science">
        <title>The genome of the Western clawed frog Xenopus tropicalis.</title>
        <authorList>
            <person name="Hellsten U."/>
            <person name="Harland R.M."/>
            <person name="Gilchrist M.J."/>
            <person name="Hendrix D."/>
            <person name="Jurka J."/>
            <person name="Kapitonov V."/>
            <person name="Ovcharenko I."/>
            <person name="Putnam N.H."/>
            <person name="Shu S."/>
            <person name="Taher L."/>
            <person name="Blitz I.L."/>
            <person name="Blumberg B."/>
            <person name="Dichmann D.S."/>
            <person name="Dubchak I."/>
            <person name="Amaya E."/>
            <person name="Detter J.C."/>
            <person name="Fletcher R."/>
            <person name="Gerhard D.S."/>
            <person name="Goodstein D."/>
            <person name="Graves T."/>
            <person name="Grigoriev I.V."/>
            <person name="Grimwood J."/>
            <person name="Kawashima T."/>
            <person name="Lindquist E."/>
            <person name="Lucas S.M."/>
            <person name="Mead P.E."/>
            <person name="Mitros T."/>
            <person name="Ogino H."/>
            <person name="Ohta Y."/>
            <person name="Poliakov A.V."/>
            <person name="Pollet N."/>
            <person name="Robert J."/>
            <person name="Salamov A."/>
            <person name="Sater A.K."/>
            <person name="Schmutz J."/>
            <person name="Terry A."/>
            <person name="Vize P.D."/>
            <person name="Warren W.C."/>
            <person name="Wells D."/>
            <person name="Wills A."/>
            <person name="Wilson R.K."/>
            <person name="Zimmerman L.B."/>
            <person name="Zorn A.M."/>
            <person name="Grainger R."/>
            <person name="Grammer T."/>
            <person name="Khokha M.K."/>
            <person name="Richardson P.M."/>
            <person name="Rokhsar D.S."/>
        </authorList>
    </citation>
    <scope>NUCLEOTIDE SEQUENCE [LARGE SCALE GENOMIC DNA]</scope>
    <source>
        <strain evidence="9">Nigerian</strain>
    </source>
</reference>
<dbReference type="InterPro" id="IPR049763">
    <property type="entry name" value="ANKFY1_BACK"/>
</dbReference>
<sequence>MAEEEVGKLQKHLALLRQEYVKLQQKLAETEKKCTLLAAQANKEASSDSFISRLLSIVAQLFQQEQYSDLMIKVGDKHINAHKFVLAARSEVWSPANLASTKELDLSDSNPEVTMAMLRWVYTDELDLREDDIFLTELMKLANRFQLQLLRERCEKGVMSLVNVRNCIRFYQTAEELNANALLNYCAEIIASHWDDLRKEDFSSMSAQLLYKMIKSKTQFPLHKAIKLEREDVVFLYLIEMDSQLPGKLNELDQNGDLSLDLALSRRLESIATTLVNNKADVDMMDKKGCSLLHKAICRDDKFAANFLIKNGALVNAATVGEQQTPLHLVASCTVKDRSVEVMSDIAQIAEALLKAGANPNMQDSKGRSPLHAAVLARNEYVFNQLLLCKQLDLELKDHEGSTALWLAVQYITVSSDQSVNPFDDVPVVNGTSFDENSFAARLIKQGSNTDAPDTVTGNCLLQRAAAAGNEAASLFLATHGAKVNHKNKWGESPLHTACRHGLSNLTAELLQQGANPNIQTQEPITSPRGPPANSLADSTYLQTPLHMAIAYNHPDVVSVILEQKANALHATNNLQIIPDFSLKDSREQTVLGLALWTGMHTIAAQLLGSGASINDTMSDGQTLLHMAIQRQDSKSALFLLEHQADINVRTRDGETALQLAIKNQLPLVVDAICTRGADMSVTDEQGNPPLWLALENEQEDIASTLVRHGCDATFWGPGPSGCQQTLLHRAIDENKEQIACFIIRSGCDVNSTRKPGPNGEGEEEARDGQTPLHLAASWGLEEVVQCLLEFGANVNTQDAEGRTPIHVAISNQHRVIIQLLISHPDIRLNVRDRQGMTPFACAMTFKNNKAAEAILKREPGAAEQVDNKGRNFLHVAVQNSDIESVLFLISVQANVNSRVQDASKLTPLHLAVQAGSEIIVRNLLLAGAKVNELTKHRQTALHLAAQQDLPVICSVLLENGVDFSAADENGNNVLLLAYMKGNANLCRAIVKAGARLGVNNSQGINIFNYQVATKQLLFRLLDMLSQEPPWCDGSNCYECAAKFGVTTRKHHCRHCGRLLCSKCSTKEIPIIKFDLNKPVRVCDICFDVLTLGGVS</sequence>
<evidence type="ECO:0000256" key="2">
    <source>
        <dbReference type="ARBA" id="ARBA00022771"/>
    </source>
</evidence>
<keyword evidence="4" id="KW-0040">ANK repeat</keyword>
<name>A0A6I8PL00_XENTR</name>
<keyword evidence="6" id="KW-0175">Coiled coil</keyword>
<protein>
    <submittedName>
        <fullName evidence="9">Ankyrin repeat and FYVE domain containing 1</fullName>
    </submittedName>
</protein>
<gene>
    <name evidence="9" type="primary">ankfy1</name>
</gene>
<dbReference type="PROSITE" id="PS50297">
    <property type="entry name" value="ANK_REP_REGION"/>
    <property type="match status" value="8"/>
</dbReference>
<dbReference type="Pfam" id="PF00651">
    <property type="entry name" value="BTB"/>
    <property type="match status" value="1"/>
</dbReference>
<evidence type="ECO:0000256" key="4">
    <source>
        <dbReference type="PROSITE-ProRule" id="PRU00023"/>
    </source>
</evidence>
<keyword evidence="3" id="KW-0862">Zinc</keyword>
<dbReference type="Ensembl" id="ENSXETT00000065804">
    <property type="protein sequence ID" value="ENSXETP00000058732"/>
    <property type="gene ID" value="ENSXETG00000030210"/>
</dbReference>
<dbReference type="CDD" id="cd18303">
    <property type="entry name" value="BTB_POZ_Rank-5"/>
    <property type="match status" value="1"/>
</dbReference>
<dbReference type="PANTHER" id="PTHR24118:SF82">
    <property type="entry name" value="RABANKYRIN-5"/>
    <property type="match status" value="1"/>
</dbReference>
<feature type="repeat" description="ANK" evidence="4">
    <location>
        <begin position="768"/>
        <end position="800"/>
    </location>
</feature>
<dbReference type="PROSITE" id="PS50097">
    <property type="entry name" value="BTB"/>
    <property type="match status" value="1"/>
</dbReference>
<dbReference type="PROSITE" id="PS50178">
    <property type="entry name" value="ZF_FYVE"/>
    <property type="match status" value="1"/>
</dbReference>
<dbReference type="Gene3D" id="1.25.40.20">
    <property type="entry name" value="Ankyrin repeat-containing domain"/>
    <property type="match status" value="5"/>
</dbReference>
<dbReference type="SMART" id="SM00064">
    <property type="entry name" value="FYVE"/>
    <property type="match status" value="1"/>
</dbReference>
<dbReference type="AlphaFoldDB" id="A0A6I8PL00"/>
<dbReference type="SUPFAM" id="SSF57903">
    <property type="entry name" value="FYVE/PHD zinc finger"/>
    <property type="match status" value="1"/>
</dbReference>
<feature type="repeat" description="ANK" evidence="4">
    <location>
        <begin position="366"/>
        <end position="399"/>
    </location>
</feature>
<feature type="repeat" description="ANK" evidence="4">
    <location>
        <begin position="490"/>
        <end position="522"/>
    </location>
</feature>
<dbReference type="GO" id="GO:0008270">
    <property type="term" value="F:zinc ion binding"/>
    <property type="evidence" value="ECO:0007669"/>
    <property type="project" value="UniProtKB-KW"/>
</dbReference>
<dbReference type="FunFam" id="1.25.40.20:FF:000210">
    <property type="entry name" value="Ankyrin repeat and FYVE domain containing 1"/>
    <property type="match status" value="1"/>
</dbReference>
<feature type="domain" description="BTB" evidence="7">
    <location>
        <begin position="68"/>
        <end position="130"/>
    </location>
</feature>
<dbReference type="InterPro" id="IPR000210">
    <property type="entry name" value="BTB/POZ_dom"/>
</dbReference>
<dbReference type="InterPro" id="IPR017455">
    <property type="entry name" value="Znf_FYVE-rel"/>
</dbReference>
<evidence type="ECO:0000256" key="3">
    <source>
        <dbReference type="ARBA" id="ARBA00022833"/>
    </source>
</evidence>
<feature type="repeat" description="ANK" evidence="4">
    <location>
        <begin position="904"/>
        <end position="936"/>
    </location>
</feature>
<feature type="repeat" description="ANK" evidence="4">
    <location>
        <begin position="801"/>
        <end position="824"/>
    </location>
</feature>
<evidence type="ECO:0000313" key="9">
    <source>
        <dbReference type="Ensembl" id="ENSXETP00000058732"/>
    </source>
</evidence>
<dbReference type="GeneTree" id="ENSGT00940000156179"/>
<feature type="repeat" description="ANK" evidence="4">
    <location>
        <begin position="620"/>
        <end position="652"/>
    </location>
</feature>
<feature type="repeat" description="ANK" evidence="4">
    <location>
        <begin position="653"/>
        <end position="685"/>
    </location>
</feature>
<dbReference type="CDD" id="cd18501">
    <property type="entry name" value="BACK_ANKFY1_Rank5"/>
    <property type="match status" value="1"/>
</dbReference>
<dbReference type="InterPro" id="IPR013083">
    <property type="entry name" value="Znf_RING/FYVE/PHD"/>
</dbReference>
<evidence type="ECO:0000256" key="6">
    <source>
        <dbReference type="SAM" id="Coils"/>
    </source>
</evidence>
<dbReference type="InterPro" id="IPR000306">
    <property type="entry name" value="Znf_FYVE"/>
</dbReference>
<keyword evidence="2 5" id="KW-0863">Zinc-finger</keyword>
<dbReference type="InterPro" id="IPR049765">
    <property type="entry name" value="ANFY1_BTB_POZ"/>
</dbReference>
<keyword evidence="1" id="KW-0479">Metal-binding</keyword>
<evidence type="ECO:0000256" key="1">
    <source>
        <dbReference type="ARBA" id="ARBA00022723"/>
    </source>
</evidence>
<feature type="repeat" description="ANK" evidence="4">
    <location>
        <begin position="970"/>
        <end position="1002"/>
    </location>
</feature>
<feature type="repeat" description="ANK" evidence="4">
    <location>
        <begin position="937"/>
        <end position="969"/>
    </location>
</feature>
<evidence type="ECO:0000259" key="8">
    <source>
        <dbReference type="PROSITE" id="PS50178"/>
    </source>
</evidence>
<dbReference type="Gene3D" id="3.30.710.10">
    <property type="entry name" value="Potassium Channel Kv1.1, Chain A"/>
    <property type="match status" value="1"/>
</dbReference>
<dbReference type="SUPFAM" id="SSF54695">
    <property type="entry name" value="POZ domain"/>
    <property type="match status" value="1"/>
</dbReference>
<dbReference type="PROSITE" id="PS50088">
    <property type="entry name" value="ANK_REPEAT"/>
    <property type="match status" value="11"/>
</dbReference>
<dbReference type="FunFam" id="1.25.40.20:FF:000116">
    <property type="entry name" value="Ankyrin repeat and FYVE domain containing 1"/>
    <property type="match status" value="1"/>
</dbReference>
<dbReference type="PANTHER" id="PTHR24118">
    <property type="entry name" value="POTE ANKYRIN DOMAIN"/>
    <property type="match status" value="1"/>
</dbReference>
<dbReference type="SUPFAM" id="SSF48403">
    <property type="entry name" value="Ankyrin repeat"/>
    <property type="match status" value="3"/>
</dbReference>
<accession>A0A6I8PL00</accession>
<dbReference type="Bgee" id="ENSXETG00000030210">
    <property type="expression patterns" value="Expressed in mesonephros and 13 other cell types or tissues"/>
</dbReference>
<dbReference type="SMART" id="SM00225">
    <property type="entry name" value="BTB"/>
    <property type="match status" value="1"/>
</dbReference>
<dbReference type="InterPro" id="IPR036770">
    <property type="entry name" value="Ankyrin_rpt-contain_sf"/>
</dbReference>